<keyword evidence="2" id="KW-1185">Reference proteome</keyword>
<dbReference type="Proteomes" id="UP000621799">
    <property type="component" value="Unassembled WGS sequence"/>
</dbReference>
<gene>
    <name evidence="1" type="ORF">IQ235_14610</name>
</gene>
<evidence type="ECO:0000313" key="2">
    <source>
        <dbReference type="Proteomes" id="UP000621799"/>
    </source>
</evidence>
<dbReference type="EMBL" id="JADEXN010000280">
    <property type="protein sequence ID" value="MBE9042011.1"/>
    <property type="molecule type" value="Genomic_DNA"/>
</dbReference>
<protein>
    <submittedName>
        <fullName evidence="1">Uncharacterized protein</fullName>
    </submittedName>
</protein>
<sequence length="73" mass="7928">MIVKGTIERVEIGTGTWALKAEDGTTYELDVSAPDELLKPSLKVKVEGRVLEDVMTLAAIGPVLEVKSFEVLK</sequence>
<proteinExistence type="predicted"/>
<organism evidence="1 2">
    <name type="scientific">Zarconia navalis LEGE 11467</name>
    <dbReference type="NCBI Taxonomy" id="1828826"/>
    <lineage>
        <taxon>Bacteria</taxon>
        <taxon>Bacillati</taxon>
        <taxon>Cyanobacteriota</taxon>
        <taxon>Cyanophyceae</taxon>
        <taxon>Oscillatoriophycideae</taxon>
        <taxon>Oscillatoriales</taxon>
        <taxon>Oscillatoriales incertae sedis</taxon>
        <taxon>Zarconia</taxon>
        <taxon>Zarconia navalis</taxon>
    </lineage>
</organism>
<name>A0A928ZAU9_9CYAN</name>
<evidence type="ECO:0000313" key="1">
    <source>
        <dbReference type="EMBL" id="MBE9042011.1"/>
    </source>
</evidence>
<reference evidence="1" key="1">
    <citation type="submission" date="2020-10" db="EMBL/GenBank/DDBJ databases">
        <authorList>
            <person name="Castelo-Branco R."/>
            <person name="Eusebio N."/>
            <person name="Adriana R."/>
            <person name="Vieira A."/>
            <person name="Brugerolle De Fraissinette N."/>
            <person name="Rezende De Castro R."/>
            <person name="Schneider M.P."/>
            <person name="Vasconcelos V."/>
            <person name="Leao P.N."/>
        </authorList>
    </citation>
    <scope>NUCLEOTIDE SEQUENCE</scope>
    <source>
        <strain evidence="1">LEGE 11467</strain>
    </source>
</reference>
<dbReference type="RefSeq" id="WP_264322193.1">
    <property type="nucleotide sequence ID" value="NZ_JADEXN010000280.1"/>
</dbReference>
<comment type="caution">
    <text evidence="1">The sequence shown here is derived from an EMBL/GenBank/DDBJ whole genome shotgun (WGS) entry which is preliminary data.</text>
</comment>
<accession>A0A928ZAU9</accession>
<dbReference type="AlphaFoldDB" id="A0A928ZAU9"/>